<reference evidence="2 3" key="1">
    <citation type="submission" date="2020-04" db="EMBL/GenBank/DDBJ databases">
        <title>Plant Genome Project.</title>
        <authorList>
            <person name="Zhang R.-G."/>
        </authorList>
    </citation>
    <scope>NUCLEOTIDE SEQUENCE [LARGE SCALE GENOMIC DNA]</scope>
    <source>
        <strain evidence="2">YNK0</strain>
        <tissue evidence="2">Leaf</tissue>
    </source>
</reference>
<proteinExistence type="predicted"/>
<name>A0A835DCE1_TETSI</name>
<evidence type="ECO:0000256" key="1">
    <source>
        <dbReference type="SAM" id="Coils"/>
    </source>
</evidence>
<protein>
    <submittedName>
        <fullName evidence="2">Uncharacterized protein</fullName>
    </submittedName>
</protein>
<dbReference type="AlphaFoldDB" id="A0A835DCE1"/>
<dbReference type="Proteomes" id="UP000655225">
    <property type="component" value="Unassembled WGS sequence"/>
</dbReference>
<comment type="caution">
    <text evidence="2">The sequence shown here is derived from an EMBL/GenBank/DDBJ whole genome shotgun (WGS) entry which is preliminary data.</text>
</comment>
<keyword evidence="1" id="KW-0175">Coiled coil</keyword>
<keyword evidence="3" id="KW-1185">Reference proteome</keyword>
<sequence length="108" mass="12680">MLPTLCKSITSKRLLFKKCWIVYLIVAVLHSKNTVKQKIYLAWQDQFDIPNSEELDRMKKEAKLQQDMEDQKRAINEELEIEYNEDAGVNLQSSSNLMPRITKRGRGH</sequence>
<evidence type="ECO:0000313" key="2">
    <source>
        <dbReference type="EMBL" id="KAF8399138.1"/>
    </source>
</evidence>
<dbReference type="EMBL" id="JABCRI010000010">
    <property type="protein sequence ID" value="KAF8399138.1"/>
    <property type="molecule type" value="Genomic_DNA"/>
</dbReference>
<gene>
    <name evidence="2" type="ORF">HHK36_015003</name>
</gene>
<evidence type="ECO:0000313" key="3">
    <source>
        <dbReference type="Proteomes" id="UP000655225"/>
    </source>
</evidence>
<organism evidence="2 3">
    <name type="scientific">Tetracentron sinense</name>
    <name type="common">Spur-leaf</name>
    <dbReference type="NCBI Taxonomy" id="13715"/>
    <lineage>
        <taxon>Eukaryota</taxon>
        <taxon>Viridiplantae</taxon>
        <taxon>Streptophyta</taxon>
        <taxon>Embryophyta</taxon>
        <taxon>Tracheophyta</taxon>
        <taxon>Spermatophyta</taxon>
        <taxon>Magnoliopsida</taxon>
        <taxon>Trochodendrales</taxon>
        <taxon>Trochodendraceae</taxon>
        <taxon>Tetracentron</taxon>
    </lineage>
</organism>
<feature type="coiled-coil region" evidence="1">
    <location>
        <begin position="58"/>
        <end position="85"/>
    </location>
</feature>
<accession>A0A835DCE1</accession>